<dbReference type="InterPro" id="IPR011010">
    <property type="entry name" value="DNA_brk_join_enz"/>
</dbReference>
<gene>
    <name evidence="4" type="ORF">SAMN05421665_0012</name>
</gene>
<evidence type="ECO:0000259" key="3">
    <source>
        <dbReference type="Pfam" id="PF00589"/>
    </source>
</evidence>
<feature type="transmembrane region" description="Helical" evidence="2">
    <location>
        <begin position="23"/>
        <end position="40"/>
    </location>
</feature>
<dbReference type="Proteomes" id="UP000186997">
    <property type="component" value="Unassembled WGS sequence"/>
</dbReference>
<proteinExistence type="predicted"/>
<dbReference type="EMBL" id="FTPR01000001">
    <property type="protein sequence ID" value="SIT74191.1"/>
    <property type="molecule type" value="Genomic_DNA"/>
</dbReference>
<dbReference type="AlphaFoldDB" id="A0A1R3W910"/>
<keyword evidence="2" id="KW-1133">Transmembrane helix</keyword>
<dbReference type="GO" id="GO:0015074">
    <property type="term" value="P:DNA integration"/>
    <property type="evidence" value="ECO:0007669"/>
    <property type="project" value="InterPro"/>
</dbReference>
<evidence type="ECO:0000256" key="1">
    <source>
        <dbReference type="ARBA" id="ARBA00023172"/>
    </source>
</evidence>
<organism evidence="4 5">
    <name type="scientific">Yoonia rosea</name>
    <dbReference type="NCBI Taxonomy" id="287098"/>
    <lineage>
        <taxon>Bacteria</taxon>
        <taxon>Pseudomonadati</taxon>
        <taxon>Pseudomonadota</taxon>
        <taxon>Alphaproteobacteria</taxon>
        <taxon>Rhodobacterales</taxon>
        <taxon>Paracoccaceae</taxon>
        <taxon>Yoonia</taxon>
    </lineage>
</organism>
<dbReference type="InterPro" id="IPR002104">
    <property type="entry name" value="Integrase_catalytic"/>
</dbReference>
<keyword evidence="2" id="KW-0472">Membrane</keyword>
<sequence length="155" mass="17765">MFSEVAHVYSACLSTRGSWPCWGYAHALILSVWASLARWMREPLMIRSEYLWPRHFHDRLHISTRQYARIVREWVTSIGVKASAYGTHSMQRTKVTQIYKNTGNLRAVQLLSGHTKMDSTIRYLGVALEDALAIAEAIEIWRSRPSSRTAQSGRS</sequence>
<accession>A0A1R3W910</accession>
<keyword evidence="1" id="KW-0233">DNA recombination</keyword>
<dbReference type="SUPFAM" id="SSF56349">
    <property type="entry name" value="DNA breaking-rejoining enzymes"/>
    <property type="match status" value="1"/>
</dbReference>
<reference evidence="5" key="1">
    <citation type="submission" date="2017-01" db="EMBL/GenBank/DDBJ databases">
        <authorList>
            <person name="Varghese N."/>
            <person name="Submissions S."/>
        </authorList>
    </citation>
    <scope>NUCLEOTIDE SEQUENCE [LARGE SCALE GENOMIC DNA]</scope>
    <source>
        <strain evidence="5">DSM 29591</strain>
    </source>
</reference>
<dbReference type="Pfam" id="PF00589">
    <property type="entry name" value="Phage_integrase"/>
    <property type="match status" value="1"/>
</dbReference>
<protein>
    <submittedName>
        <fullName evidence="4">Phage integrase family protein</fullName>
    </submittedName>
</protein>
<dbReference type="GO" id="GO:0003677">
    <property type="term" value="F:DNA binding"/>
    <property type="evidence" value="ECO:0007669"/>
    <property type="project" value="InterPro"/>
</dbReference>
<name>A0A1R3W910_9RHOB</name>
<dbReference type="GO" id="GO:0006310">
    <property type="term" value="P:DNA recombination"/>
    <property type="evidence" value="ECO:0007669"/>
    <property type="project" value="UniProtKB-KW"/>
</dbReference>
<dbReference type="OrthoDB" id="5297095at2"/>
<keyword evidence="2" id="KW-0812">Transmembrane</keyword>
<evidence type="ECO:0000313" key="4">
    <source>
        <dbReference type="EMBL" id="SIT74191.1"/>
    </source>
</evidence>
<dbReference type="InterPro" id="IPR013762">
    <property type="entry name" value="Integrase-like_cat_sf"/>
</dbReference>
<keyword evidence="5" id="KW-1185">Reference proteome</keyword>
<evidence type="ECO:0000256" key="2">
    <source>
        <dbReference type="SAM" id="Phobius"/>
    </source>
</evidence>
<dbReference type="STRING" id="287098.SAMN05421665_0012"/>
<dbReference type="Gene3D" id="1.10.443.10">
    <property type="entry name" value="Intergrase catalytic core"/>
    <property type="match status" value="1"/>
</dbReference>
<feature type="domain" description="Tyr recombinase" evidence="3">
    <location>
        <begin position="35"/>
        <end position="125"/>
    </location>
</feature>
<evidence type="ECO:0000313" key="5">
    <source>
        <dbReference type="Proteomes" id="UP000186997"/>
    </source>
</evidence>